<evidence type="ECO:0000313" key="5">
    <source>
        <dbReference type="Proteomes" id="UP001367030"/>
    </source>
</evidence>
<dbReference type="RefSeq" id="WP_340337973.1">
    <property type="nucleotide sequence ID" value="NZ_JBBKZS010000013.1"/>
</dbReference>
<dbReference type="InterPro" id="IPR010488">
    <property type="entry name" value="Zeta_toxin_domain"/>
</dbReference>
<dbReference type="InterPro" id="IPR027417">
    <property type="entry name" value="P-loop_NTPase"/>
</dbReference>
<evidence type="ECO:0000256" key="2">
    <source>
        <dbReference type="ARBA" id="ARBA00022840"/>
    </source>
</evidence>
<protein>
    <submittedName>
        <fullName evidence="4">Zeta toxin family protein</fullName>
    </submittedName>
</protein>
<dbReference type="Pfam" id="PF06414">
    <property type="entry name" value="Zeta_toxin"/>
    <property type="match status" value="1"/>
</dbReference>
<organism evidence="4 5">
    <name type="scientific">Variovorax robiniae</name>
    <dbReference type="NCBI Taxonomy" id="1836199"/>
    <lineage>
        <taxon>Bacteria</taxon>
        <taxon>Pseudomonadati</taxon>
        <taxon>Pseudomonadota</taxon>
        <taxon>Betaproteobacteria</taxon>
        <taxon>Burkholderiales</taxon>
        <taxon>Comamonadaceae</taxon>
        <taxon>Variovorax</taxon>
    </lineage>
</organism>
<dbReference type="PANTHER" id="PTHR39206">
    <property type="entry name" value="SLL8004 PROTEIN"/>
    <property type="match status" value="1"/>
</dbReference>
<keyword evidence="5" id="KW-1185">Reference proteome</keyword>
<keyword evidence="2" id="KW-0067">ATP-binding</keyword>
<keyword evidence="1" id="KW-0547">Nucleotide-binding</keyword>
<dbReference type="PANTHER" id="PTHR39206:SF1">
    <property type="entry name" value="SLL8004 PROTEIN"/>
    <property type="match status" value="1"/>
</dbReference>
<proteinExistence type="predicted"/>
<reference evidence="4 5" key="1">
    <citation type="submission" date="2024-03" db="EMBL/GenBank/DDBJ databases">
        <title>Novel species of the genus Variovorax.</title>
        <authorList>
            <person name="Liu Q."/>
            <person name="Xin Y.-H."/>
        </authorList>
    </citation>
    <scope>NUCLEOTIDE SEQUENCE [LARGE SCALE GENOMIC DNA]</scope>
    <source>
        <strain evidence="4 5">KACC 18901</strain>
    </source>
</reference>
<accession>A0ABU8XE53</accession>
<dbReference type="SUPFAM" id="SSF52540">
    <property type="entry name" value="P-loop containing nucleoside triphosphate hydrolases"/>
    <property type="match status" value="1"/>
</dbReference>
<gene>
    <name evidence="4" type="ORF">WKW79_25270</name>
</gene>
<evidence type="ECO:0000313" key="4">
    <source>
        <dbReference type="EMBL" id="MEJ8857904.1"/>
    </source>
</evidence>
<name>A0ABU8XE53_9BURK</name>
<evidence type="ECO:0000259" key="3">
    <source>
        <dbReference type="Pfam" id="PF06414"/>
    </source>
</evidence>
<comment type="caution">
    <text evidence="4">The sequence shown here is derived from an EMBL/GenBank/DDBJ whole genome shotgun (WGS) entry which is preliminary data.</text>
</comment>
<dbReference type="EMBL" id="JBBKZS010000013">
    <property type="protein sequence ID" value="MEJ8857904.1"/>
    <property type="molecule type" value="Genomic_DNA"/>
</dbReference>
<sequence length="238" mass="25922">MSTSKKPAPPRPFIFVLAGVNGAGKSSVGGAMLLEHGLTWYNPDSFARELAQSGVPLEEANAQAWQHGKELLQKAIAEGANHALETTLGANTMPALLEQAAASHAVVMLFCGLESAEMHIERVRLRVTQGGHDIPDNKIRERWTASRLHLIKLMPHLARLQVFDNSAQAKTGQKIPNPILVLEMLDGVIVLPDLENKRALESIPAWARPIVQAAVELQISSGQSAPPRPRTRRAQKNQ</sequence>
<dbReference type="Gene3D" id="3.40.50.300">
    <property type="entry name" value="P-loop containing nucleotide triphosphate hydrolases"/>
    <property type="match status" value="1"/>
</dbReference>
<dbReference type="Proteomes" id="UP001367030">
    <property type="component" value="Unassembled WGS sequence"/>
</dbReference>
<evidence type="ECO:0000256" key="1">
    <source>
        <dbReference type="ARBA" id="ARBA00022741"/>
    </source>
</evidence>
<feature type="domain" description="Zeta toxin" evidence="3">
    <location>
        <begin position="5"/>
        <end position="165"/>
    </location>
</feature>